<name>A0A132AII3_SARSC</name>
<keyword evidence="5" id="KW-0325">Glycoprotein</keyword>
<dbReference type="OMA" id="GHHWDSY"/>
<dbReference type="SUPFAM" id="SSF53474">
    <property type="entry name" value="alpha/beta-Hydrolases"/>
    <property type="match status" value="1"/>
</dbReference>
<evidence type="ECO:0000256" key="5">
    <source>
        <dbReference type="ARBA" id="ARBA00023180"/>
    </source>
</evidence>
<evidence type="ECO:0000256" key="1">
    <source>
        <dbReference type="ARBA" id="ARBA00011079"/>
    </source>
</evidence>
<dbReference type="GO" id="GO:0004180">
    <property type="term" value="F:carboxypeptidase activity"/>
    <property type="evidence" value="ECO:0007669"/>
    <property type="project" value="UniProtKB-KW"/>
</dbReference>
<gene>
    <name evidence="6" type="ORF">QR98_0091680</name>
</gene>
<comment type="caution">
    <text evidence="6">The sequence shown here is derived from an EMBL/GenBank/DDBJ whole genome shotgun (WGS) entry which is preliminary data.</text>
</comment>
<dbReference type="InterPro" id="IPR008758">
    <property type="entry name" value="Peptidase_S28"/>
</dbReference>
<comment type="similarity">
    <text evidence="1">Belongs to the peptidase S28 family.</text>
</comment>
<protein>
    <submittedName>
        <fullName evidence="6">Serine carboxypeptidase S28-like protein</fullName>
    </submittedName>
</protein>
<dbReference type="GO" id="GO:0006508">
    <property type="term" value="P:proteolysis"/>
    <property type="evidence" value="ECO:0007669"/>
    <property type="project" value="UniProtKB-KW"/>
</dbReference>
<dbReference type="Gene3D" id="3.40.50.1820">
    <property type="entry name" value="alpha/beta hydrolase"/>
    <property type="match status" value="1"/>
</dbReference>
<dbReference type="PANTHER" id="PTHR11010:SF117">
    <property type="entry name" value="SERINE PROTEASE 16"/>
    <property type="match status" value="1"/>
</dbReference>
<sequence>MRYIHLVFILLVHRECLAIRLLFGRPLDRHGFLGLPFSKKLEKGQEFDGVDGSDDELIPEQWFHQRLDHFDLTNRNLWKQRFFVNDKFYTKSKNDAPVFLQLGGEGEANPVWLKEGQVATNYGPHFKALLLLLEHRYYGKSFPTSDMTTENLRYLTSEQALQDTANFIEFIKKEYNLTESNKWIVFGGSYSGSLAAWFRMKYPHLVAGALASSAPVEALINFADYVKVVDASLGEKCVAQIKSATRHLTQLLKSRNYWSVIEKKFKLCDPLDGENLFDVRNLMSSLAGNFEGIVQYNKDNREFEGAVDGNITIEVLCSIMTDVTSYEKAIDRLAEVNQILMKVYETKCLDYKYEKFISKMKVVEFNQTEFPGARQWTYQTCTEFGFFQTSDAAGQPFGNYFPLNFYTQQCIDIFGKNFNEEFIESGISFTNSYYGSKNLQVTNVIFSNGMIDPWHALGILKSINPTAIPLLMQETAHCADLYPSSDSDPKSLRQARKTIRTYLTKFLGQ</sequence>
<dbReference type="FunFam" id="1.20.120.980:FF:000003">
    <property type="entry name" value="Serine protease 16"/>
    <property type="match status" value="1"/>
</dbReference>
<dbReference type="Gene3D" id="1.20.120.980">
    <property type="entry name" value="Serine carboxypeptidase S28, SKS domain"/>
    <property type="match status" value="1"/>
</dbReference>
<dbReference type="Pfam" id="PF05577">
    <property type="entry name" value="Peptidase_S28"/>
    <property type="match status" value="1"/>
</dbReference>
<evidence type="ECO:0000313" key="7">
    <source>
        <dbReference type="Proteomes" id="UP000616769"/>
    </source>
</evidence>
<dbReference type="VEuPathDB" id="VectorBase:SSCA003675"/>
<dbReference type="PANTHER" id="PTHR11010">
    <property type="entry name" value="PROTEASE S28 PRO-X CARBOXYPEPTIDASE-RELATED"/>
    <property type="match status" value="1"/>
</dbReference>
<dbReference type="EMBL" id="JXLN01015549">
    <property type="protein sequence ID" value="KPM10609.1"/>
    <property type="molecule type" value="Genomic_DNA"/>
</dbReference>
<keyword evidence="4" id="KW-0378">Hydrolase</keyword>
<dbReference type="GO" id="GO:0008239">
    <property type="term" value="F:dipeptidyl-peptidase activity"/>
    <property type="evidence" value="ECO:0007669"/>
    <property type="project" value="TreeGrafter"/>
</dbReference>
<keyword evidence="2" id="KW-0645">Protease</keyword>
<dbReference type="OrthoDB" id="1735038at2759"/>
<evidence type="ECO:0000313" key="6">
    <source>
        <dbReference type="EMBL" id="KPM10609.1"/>
    </source>
</evidence>
<dbReference type="InterPro" id="IPR029058">
    <property type="entry name" value="AB_hydrolase_fold"/>
</dbReference>
<dbReference type="GO" id="GO:0070008">
    <property type="term" value="F:serine-type exopeptidase activity"/>
    <property type="evidence" value="ECO:0007669"/>
    <property type="project" value="InterPro"/>
</dbReference>
<accession>A0A132AII3</accession>
<organism evidence="6 7">
    <name type="scientific">Sarcoptes scabiei</name>
    <name type="common">Itch mite</name>
    <name type="synonym">Acarus scabiei</name>
    <dbReference type="NCBI Taxonomy" id="52283"/>
    <lineage>
        <taxon>Eukaryota</taxon>
        <taxon>Metazoa</taxon>
        <taxon>Ecdysozoa</taxon>
        <taxon>Arthropoda</taxon>
        <taxon>Chelicerata</taxon>
        <taxon>Arachnida</taxon>
        <taxon>Acari</taxon>
        <taxon>Acariformes</taxon>
        <taxon>Sarcoptiformes</taxon>
        <taxon>Astigmata</taxon>
        <taxon>Psoroptidia</taxon>
        <taxon>Sarcoptoidea</taxon>
        <taxon>Sarcoptidae</taxon>
        <taxon>Sarcoptinae</taxon>
        <taxon>Sarcoptes</taxon>
    </lineage>
</organism>
<evidence type="ECO:0000256" key="2">
    <source>
        <dbReference type="ARBA" id="ARBA00022670"/>
    </source>
</evidence>
<dbReference type="InterPro" id="IPR042269">
    <property type="entry name" value="Ser_carbopepase_S28_SKS"/>
</dbReference>
<reference evidence="6 7" key="1">
    <citation type="journal article" date="2015" name="Parasit. Vectors">
        <title>Draft genome of the scabies mite.</title>
        <authorList>
            <person name="Rider S.D.Jr."/>
            <person name="Morgan M.S."/>
            <person name="Arlian L.G."/>
        </authorList>
    </citation>
    <scope>NUCLEOTIDE SEQUENCE [LARGE SCALE GENOMIC DNA]</scope>
    <source>
        <strain evidence="6">Arlian Lab</strain>
    </source>
</reference>
<evidence type="ECO:0000256" key="3">
    <source>
        <dbReference type="ARBA" id="ARBA00022729"/>
    </source>
</evidence>
<dbReference type="AlphaFoldDB" id="A0A132AII3"/>
<evidence type="ECO:0000256" key="4">
    <source>
        <dbReference type="ARBA" id="ARBA00022801"/>
    </source>
</evidence>
<proteinExistence type="inferred from homology"/>
<keyword evidence="3" id="KW-0732">Signal</keyword>
<keyword evidence="6" id="KW-0121">Carboxypeptidase</keyword>
<dbReference type="Proteomes" id="UP000616769">
    <property type="component" value="Unassembled WGS sequence"/>
</dbReference>